<sequence length="246" mass="27702">MENIMRNMVDDNNGFESDSSDDSSRKLMNQGCDGAAEVHWKAKDRLPSRVDRGDVFAGNGSSNHSISVVQREIEVGRQWEYSGGIAATNKAEQPKGEGIIVCSKTDGKSWQCRREAAKGNSLCEHHLSLMKNYTNNLANSTIKKPEKPVVFRPRPKRTSTLASSNPHEFYYYSGFGPRWGKTRGESSKNYGSSTPKILKHELDLLILSRIIDEDFNCAEDEDEENRESTKKRARKPIKARSLKSLM</sequence>
<dbReference type="InterPro" id="IPR014977">
    <property type="entry name" value="WRC_dom"/>
</dbReference>
<protein>
    <recommendedName>
        <fullName evidence="4">WRC domain-containing protein</fullName>
    </recommendedName>
</protein>
<comment type="caution">
    <text evidence="5">The sequence shown here is derived from an EMBL/GenBank/DDBJ whole genome shotgun (WGS) entry which is preliminary data.</text>
</comment>
<organism evidence="5 6">
    <name type="scientific">Buddleja alternifolia</name>
    <dbReference type="NCBI Taxonomy" id="168488"/>
    <lineage>
        <taxon>Eukaryota</taxon>
        <taxon>Viridiplantae</taxon>
        <taxon>Streptophyta</taxon>
        <taxon>Embryophyta</taxon>
        <taxon>Tracheophyta</taxon>
        <taxon>Spermatophyta</taxon>
        <taxon>Magnoliopsida</taxon>
        <taxon>eudicotyledons</taxon>
        <taxon>Gunneridae</taxon>
        <taxon>Pentapetalae</taxon>
        <taxon>asterids</taxon>
        <taxon>lamiids</taxon>
        <taxon>Lamiales</taxon>
        <taxon>Scrophulariaceae</taxon>
        <taxon>Buddlejeae</taxon>
        <taxon>Buddleja</taxon>
    </lineage>
</organism>
<dbReference type="PROSITE" id="PS51667">
    <property type="entry name" value="WRC"/>
    <property type="match status" value="1"/>
</dbReference>
<accession>A0AAV6Y383</accession>
<evidence type="ECO:0000256" key="2">
    <source>
        <dbReference type="PROSITE-ProRule" id="PRU01002"/>
    </source>
</evidence>
<keyword evidence="6" id="KW-1185">Reference proteome</keyword>
<feature type="compositionally biased region" description="Basic residues" evidence="3">
    <location>
        <begin position="229"/>
        <end position="246"/>
    </location>
</feature>
<evidence type="ECO:0000313" key="5">
    <source>
        <dbReference type="EMBL" id="KAG8389178.1"/>
    </source>
</evidence>
<proteinExistence type="predicted"/>
<dbReference type="AlphaFoldDB" id="A0AAV6Y383"/>
<dbReference type="Proteomes" id="UP000826271">
    <property type="component" value="Unassembled WGS sequence"/>
</dbReference>
<evidence type="ECO:0000259" key="4">
    <source>
        <dbReference type="PROSITE" id="PS51667"/>
    </source>
</evidence>
<feature type="region of interest" description="Disordered" evidence="3">
    <location>
        <begin position="218"/>
        <end position="246"/>
    </location>
</feature>
<dbReference type="PANTHER" id="PTHR34680:SF3">
    <property type="entry name" value="EXPRESSED PROTEIN"/>
    <property type="match status" value="1"/>
</dbReference>
<reference evidence="5" key="1">
    <citation type="submission" date="2019-10" db="EMBL/GenBank/DDBJ databases">
        <authorList>
            <person name="Zhang R."/>
            <person name="Pan Y."/>
            <person name="Wang J."/>
            <person name="Ma R."/>
            <person name="Yu S."/>
        </authorList>
    </citation>
    <scope>NUCLEOTIDE SEQUENCE</scope>
    <source>
        <strain evidence="5">LA-IB0</strain>
        <tissue evidence="5">Leaf</tissue>
    </source>
</reference>
<comment type="caution">
    <text evidence="2">Lacks conserved residue(s) required for the propagation of feature annotation.</text>
</comment>
<name>A0AAV6Y383_9LAMI</name>
<evidence type="ECO:0000256" key="1">
    <source>
        <dbReference type="ARBA" id="ARBA00023242"/>
    </source>
</evidence>
<keyword evidence="1" id="KW-0539">Nucleus</keyword>
<gene>
    <name evidence="5" type="ORF">BUALT_Bualt02G0202000</name>
</gene>
<evidence type="ECO:0000313" key="6">
    <source>
        <dbReference type="Proteomes" id="UP000826271"/>
    </source>
</evidence>
<feature type="domain" description="WRC" evidence="4">
    <location>
        <begin position="96"/>
        <end position="140"/>
    </location>
</feature>
<evidence type="ECO:0000256" key="3">
    <source>
        <dbReference type="SAM" id="MobiDB-lite"/>
    </source>
</evidence>
<dbReference type="PANTHER" id="PTHR34680">
    <property type="entry name" value="EXPRESSED PROTEIN"/>
    <property type="match status" value="1"/>
</dbReference>
<feature type="region of interest" description="Disordered" evidence="3">
    <location>
        <begin position="1"/>
        <end position="29"/>
    </location>
</feature>
<dbReference type="Pfam" id="PF08879">
    <property type="entry name" value="WRC"/>
    <property type="match status" value="1"/>
</dbReference>
<dbReference type="EMBL" id="WHWC01000002">
    <property type="protein sequence ID" value="KAG8389178.1"/>
    <property type="molecule type" value="Genomic_DNA"/>
</dbReference>